<accession>A0A917QF48</accession>
<dbReference type="Proteomes" id="UP000612956">
    <property type="component" value="Unassembled WGS sequence"/>
</dbReference>
<evidence type="ECO:0000313" key="2">
    <source>
        <dbReference type="Proteomes" id="UP000612956"/>
    </source>
</evidence>
<reference evidence="1" key="2">
    <citation type="submission" date="2020-09" db="EMBL/GenBank/DDBJ databases">
        <authorList>
            <person name="Sun Q."/>
            <person name="Zhou Y."/>
        </authorList>
    </citation>
    <scope>NUCLEOTIDE SEQUENCE</scope>
    <source>
        <strain evidence="1">CGMCC 4.7278</strain>
    </source>
</reference>
<name>A0A917QF48_9NOCA</name>
<protein>
    <submittedName>
        <fullName evidence="1">Uncharacterized protein</fullName>
    </submittedName>
</protein>
<dbReference type="EMBL" id="BMMW01000002">
    <property type="protein sequence ID" value="GGK46927.1"/>
    <property type="molecule type" value="Genomic_DNA"/>
</dbReference>
<evidence type="ECO:0000313" key="1">
    <source>
        <dbReference type="EMBL" id="GGK46927.1"/>
    </source>
</evidence>
<organism evidence="1 2">
    <name type="scientific">Nocardia camponoti</name>
    <dbReference type="NCBI Taxonomy" id="1616106"/>
    <lineage>
        <taxon>Bacteria</taxon>
        <taxon>Bacillati</taxon>
        <taxon>Actinomycetota</taxon>
        <taxon>Actinomycetes</taxon>
        <taxon>Mycobacteriales</taxon>
        <taxon>Nocardiaceae</taxon>
        <taxon>Nocardia</taxon>
    </lineage>
</organism>
<gene>
    <name evidence="1" type="ORF">GCM10011591_17770</name>
</gene>
<dbReference type="AlphaFoldDB" id="A0A917QF48"/>
<reference evidence="1" key="1">
    <citation type="journal article" date="2014" name="Int. J. Syst. Evol. Microbiol.">
        <title>Complete genome sequence of Corynebacterium casei LMG S-19264T (=DSM 44701T), isolated from a smear-ripened cheese.</title>
        <authorList>
            <consortium name="US DOE Joint Genome Institute (JGI-PGF)"/>
            <person name="Walter F."/>
            <person name="Albersmeier A."/>
            <person name="Kalinowski J."/>
            <person name="Ruckert C."/>
        </authorList>
    </citation>
    <scope>NUCLEOTIDE SEQUENCE</scope>
    <source>
        <strain evidence="1">CGMCC 4.7278</strain>
    </source>
</reference>
<keyword evidence="2" id="KW-1185">Reference proteome</keyword>
<sequence length="133" mass="13433">MGGENMRTEGLPNTAALGRAVADGGLWIEPLLVADGAHERCAAAYERLAAAVDAQIRELSSVAVLPGFGSLASGVALRTGFEGKAAQSVAQLTAYAAAARDLAAVLRAAAVSYREVDASGADALVRLAGDEHA</sequence>
<proteinExistence type="predicted"/>
<comment type="caution">
    <text evidence="1">The sequence shown here is derived from an EMBL/GenBank/DDBJ whole genome shotgun (WGS) entry which is preliminary data.</text>
</comment>